<dbReference type="AlphaFoldDB" id="A0A0F7HIA9"/>
<sequence>MKFYNTKTPLLAAVIGLTFAGSALAADGTITINGTITDTTCDISVNNQSKDATVTLPTISISALPAVGATAGATPFSIALTNCAGATLNTASTFFEAGAYVEQSTGRLNNSASGTATNVQVQLLNANLGSIMAGNAHSQGDLEVDISSGGGVMNYYAQYYANGTVTPGTVNTQVDYTIIYL</sequence>
<accession>A0A0F7HIA9</accession>
<evidence type="ECO:0000313" key="5">
    <source>
        <dbReference type="EMBL" id="VTR34378.1"/>
    </source>
</evidence>
<gene>
    <name evidence="5" type="primary">hifA_2</name>
    <name evidence="5" type="ORF">NCTC12965_03623</name>
</gene>
<dbReference type="InterPro" id="IPR039458">
    <property type="entry name" value="FimA-like"/>
</dbReference>
<dbReference type="KEGG" id="sfw:WN53_26310"/>
<dbReference type="PANTHER" id="PTHR33420:SF3">
    <property type="entry name" value="FIMBRIAL SUBUNIT ELFA"/>
    <property type="match status" value="1"/>
</dbReference>
<evidence type="ECO:0000256" key="1">
    <source>
        <dbReference type="ARBA" id="ARBA00004561"/>
    </source>
</evidence>
<dbReference type="InterPro" id="IPR050263">
    <property type="entry name" value="Bact_Fimbrial_Adh_Pro"/>
</dbReference>
<dbReference type="InterPro" id="IPR008966">
    <property type="entry name" value="Adhesion_dom_sf"/>
</dbReference>
<dbReference type="InterPro" id="IPR036937">
    <property type="entry name" value="Adhesion_dom_fimbrial_sf"/>
</dbReference>
<reference evidence="5" key="1">
    <citation type="submission" date="2019-05" db="EMBL/GenBank/DDBJ databases">
        <authorList>
            <consortium name="Pathogen Informatics"/>
        </authorList>
    </citation>
    <scope>NUCLEOTIDE SEQUENCE [LARGE SCALE GENOMIC DNA]</scope>
    <source>
        <strain evidence="5">NCTC12965</strain>
    </source>
</reference>
<dbReference type="EMBL" id="CABEEZ010000076">
    <property type="protein sequence ID" value="VTR34378.1"/>
    <property type="molecule type" value="Genomic_DNA"/>
</dbReference>
<evidence type="ECO:0000256" key="3">
    <source>
        <dbReference type="ARBA" id="ARBA00022729"/>
    </source>
</evidence>
<dbReference type="GeneID" id="30323703"/>
<proteinExistence type="inferred from homology"/>
<name>A0A0F7HIA9_SERFO</name>
<comment type="subcellular location">
    <subcellularLocation>
        <location evidence="1">Fimbrium</location>
    </subcellularLocation>
</comment>
<dbReference type="Gene3D" id="2.60.40.1090">
    <property type="entry name" value="Fimbrial-type adhesion domain"/>
    <property type="match status" value="1"/>
</dbReference>
<evidence type="ECO:0000256" key="2">
    <source>
        <dbReference type="ARBA" id="ARBA00006671"/>
    </source>
</evidence>
<dbReference type="PANTHER" id="PTHR33420">
    <property type="entry name" value="FIMBRIAL SUBUNIT ELFA-RELATED"/>
    <property type="match status" value="1"/>
</dbReference>
<keyword evidence="4" id="KW-0281">Fimbrium</keyword>
<evidence type="ECO:0000256" key="4">
    <source>
        <dbReference type="ARBA" id="ARBA00023263"/>
    </source>
</evidence>
<comment type="similarity">
    <text evidence="2">Belongs to the fimbrial protein family.</text>
</comment>
<dbReference type="RefSeq" id="WP_024485112.1">
    <property type="nucleotide sequence ID" value="NZ_CAMKUH010000024.1"/>
</dbReference>
<dbReference type="SUPFAM" id="SSF49401">
    <property type="entry name" value="Bacterial adhesins"/>
    <property type="match status" value="1"/>
</dbReference>
<protein>
    <submittedName>
        <fullName evidence="5">Major pilin</fullName>
    </submittedName>
</protein>
<dbReference type="Pfam" id="PF16970">
    <property type="entry name" value="FimA"/>
    <property type="match status" value="1"/>
</dbReference>
<dbReference type="STRING" id="47917.AV650_22385"/>
<dbReference type="GO" id="GO:0009289">
    <property type="term" value="C:pilus"/>
    <property type="evidence" value="ECO:0007669"/>
    <property type="project" value="UniProtKB-SubCell"/>
</dbReference>
<dbReference type="GO" id="GO:0043709">
    <property type="term" value="P:cell adhesion involved in single-species biofilm formation"/>
    <property type="evidence" value="ECO:0007669"/>
    <property type="project" value="TreeGrafter"/>
</dbReference>
<keyword evidence="3" id="KW-0732">Signal</keyword>
<organism evidence="5">
    <name type="scientific">Serratia fonticola</name>
    <dbReference type="NCBI Taxonomy" id="47917"/>
    <lineage>
        <taxon>Bacteria</taxon>
        <taxon>Pseudomonadati</taxon>
        <taxon>Pseudomonadota</taxon>
        <taxon>Gammaproteobacteria</taxon>
        <taxon>Enterobacterales</taxon>
        <taxon>Yersiniaceae</taxon>
        <taxon>Serratia</taxon>
    </lineage>
</organism>